<feature type="region of interest" description="Disordered" evidence="1">
    <location>
        <begin position="1"/>
        <end position="45"/>
    </location>
</feature>
<dbReference type="EMBL" id="QLNQ01000001">
    <property type="protein sequence ID" value="RCK67704.1"/>
    <property type="molecule type" value="Genomic_DNA"/>
</dbReference>
<feature type="compositionally biased region" description="Basic and acidic residues" evidence="1">
    <location>
        <begin position="479"/>
        <end position="490"/>
    </location>
</feature>
<feature type="region of interest" description="Disordered" evidence="1">
    <location>
        <begin position="58"/>
        <end position="98"/>
    </location>
</feature>
<keyword evidence="3" id="KW-1185">Reference proteome</keyword>
<dbReference type="STRING" id="5486.A0A367YPE7"/>
<organism evidence="2 3">
    <name type="scientific">Candida viswanathii</name>
    <dbReference type="NCBI Taxonomy" id="5486"/>
    <lineage>
        <taxon>Eukaryota</taxon>
        <taxon>Fungi</taxon>
        <taxon>Dikarya</taxon>
        <taxon>Ascomycota</taxon>
        <taxon>Saccharomycotina</taxon>
        <taxon>Pichiomycetes</taxon>
        <taxon>Debaryomycetaceae</taxon>
        <taxon>Candida/Lodderomyces clade</taxon>
        <taxon>Candida</taxon>
    </lineage>
</organism>
<dbReference type="Proteomes" id="UP000253472">
    <property type="component" value="Unassembled WGS sequence"/>
</dbReference>
<feature type="compositionally biased region" description="Low complexity" evidence="1">
    <location>
        <begin position="117"/>
        <end position="133"/>
    </location>
</feature>
<evidence type="ECO:0000313" key="3">
    <source>
        <dbReference type="Proteomes" id="UP000253472"/>
    </source>
</evidence>
<feature type="region of interest" description="Disordered" evidence="1">
    <location>
        <begin position="322"/>
        <end position="346"/>
    </location>
</feature>
<feature type="compositionally biased region" description="Polar residues" evidence="1">
    <location>
        <begin position="880"/>
        <end position="890"/>
    </location>
</feature>
<evidence type="ECO:0000313" key="2">
    <source>
        <dbReference type="EMBL" id="RCK67704.1"/>
    </source>
</evidence>
<feature type="region of interest" description="Disordered" evidence="1">
    <location>
        <begin position="1121"/>
        <end position="1175"/>
    </location>
</feature>
<feature type="region of interest" description="Disordered" evidence="1">
    <location>
        <begin position="863"/>
        <end position="922"/>
    </location>
</feature>
<feature type="region of interest" description="Disordered" evidence="1">
    <location>
        <begin position="112"/>
        <end position="163"/>
    </location>
</feature>
<feature type="region of interest" description="Disordered" evidence="1">
    <location>
        <begin position="478"/>
        <end position="521"/>
    </location>
</feature>
<protein>
    <submittedName>
        <fullName evidence="2">Uncharacterized protein</fullName>
    </submittedName>
</protein>
<accession>A0A367YPE7</accession>
<feature type="compositionally biased region" description="Polar residues" evidence="1">
    <location>
        <begin position="134"/>
        <end position="151"/>
    </location>
</feature>
<feature type="compositionally biased region" description="Basic and acidic residues" evidence="1">
    <location>
        <begin position="904"/>
        <end position="914"/>
    </location>
</feature>
<gene>
    <name evidence="2" type="ORF">Cantr_03273</name>
</gene>
<feature type="compositionally biased region" description="Low complexity" evidence="1">
    <location>
        <begin position="551"/>
        <end position="570"/>
    </location>
</feature>
<comment type="caution">
    <text evidence="2">The sequence shown here is derived from an EMBL/GenBank/DDBJ whole genome shotgun (WGS) entry which is preliminary data.</text>
</comment>
<dbReference type="OrthoDB" id="4089867at2759"/>
<feature type="compositionally biased region" description="Low complexity" evidence="1">
    <location>
        <begin position="1121"/>
        <end position="1132"/>
    </location>
</feature>
<proteinExistence type="predicted"/>
<reference evidence="2 3" key="1">
    <citation type="submission" date="2018-06" db="EMBL/GenBank/DDBJ databases">
        <title>Whole genome sequencing of Candida tropicalis (genome annotated by CSBL at Korea University).</title>
        <authorList>
            <person name="Ahn J."/>
        </authorList>
    </citation>
    <scope>NUCLEOTIDE SEQUENCE [LARGE SCALE GENOMIC DNA]</scope>
    <source>
        <strain evidence="2 3">ATCC 20962</strain>
    </source>
</reference>
<evidence type="ECO:0000256" key="1">
    <source>
        <dbReference type="SAM" id="MobiDB-lite"/>
    </source>
</evidence>
<dbReference type="AlphaFoldDB" id="A0A367YPE7"/>
<sequence>MPAVVPQGRSKDDISIPHRHLAQLLPESDRSSRSPSPVKNRYSLPILPKVDDDIRSVVSSPTELSKEQLRQAAKSPIAKKLHVISNNPNSPGSPNKYIIPVPFTLKLPPKLSSVNTSRDNSAVSSVKSSPQSSRAGSPTRTIASDKSTSSRSKPKQSKLIYTKNGYEKVDSSLESEGEMEDQFFSASARYQEDLNKRIALSKRPVPAASSTFMMNKGFRNTDELSVIEEVSINESRKSSVFSKLMTALKEEPEKKEVQPVKLEVPVPVKPQVIRSEPLIAPMKVPDVKQKTKIDKALPHIPPQPQVKAPAKPQALPVAMTKPKEVPKPTTIATPPPQEPKKHKYNKSLPDIPTVRSLSAEAEQAPSIPKSNRQTNLKLLTKPNHTGPNNVLRIHKRSFSDESLTSSVSSFSSVGDFMHLARLQAMSPPTEKVRYLNLQNPQARQQQQSQPQAKAQLRILPGGAQANKNPEPLRILQKPEIARTGENREPVRALQKPDSVRPLQSRAPMRVVQSHDPVSALNNPEPVKILKERVEQKTLMVPPPRIAADRQTSTSSTSSTESLGSTSSWDSLQKSIDISYSRHDDDDEKATKKTIKPPRKLEDDDSSWLDTSGSSDDEAEDEEDKEVEDTKPLKISRQETVTTTNEIKLVVPDNDGPGISFHFPNDNTNVTNSKEVKSRVIHEVNRRARYSFYSNDGHIEIPDLTDKRVIDEYSEKTPSSYNGTTFSEIRTETSVSDCEEESDTNHLKIGVPGKAAMNHLKQQYKSVGDNDSDGELSSNITSLFGTTEIKPKDFPQPVPQPQLQCNILLPASRLSPPKHTRRKSLFNIDFDIGKIAKNITHGGMGHSRNKSVDLFSEVSTFGKEHVRVKSPTPEKSMMSEIDTSVNKSVVSEESIKPLSPHKNAKPAEEQPKPKSDPQPQQDDDELMNIKVAEPPKIVNYEVDFKESDSKGEEDFGSPFMNPRIISKSAERPLKVNPKGKRPSSTPTPRKTTRSPTPKDDDSESVIIDLTKDKYEVVCMIDRSGSTRSYRSTTETINGKDVEVVLVDDDEEEEEGKSDAGSNYDELLSLYSKYRNNTWLFRNNSALSSRASFTSGAGSVIHTKKTAPVSANIARDLNMMRSSASIASSTPSKSYQSKRIHPPSVKHEPHPQQPVEQAQTTTTTPMMAKAKRHQSMPPVESHYFDYASNENYDFNTFIQQRKLSEQDI</sequence>
<feature type="region of interest" description="Disordered" evidence="1">
    <location>
        <begin position="944"/>
        <end position="1003"/>
    </location>
</feature>
<feature type="compositionally biased region" description="Low complexity" evidence="1">
    <location>
        <begin position="981"/>
        <end position="994"/>
    </location>
</feature>
<name>A0A367YPE7_9ASCO</name>
<feature type="compositionally biased region" description="Low complexity" evidence="1">
    <location>
        <begin position="85"/>
        <end position="95"/>
    </location>
</feature>
<feature type="compositionally biased region" description="Acidic residues" evidence="1">
    <location>
        <begin position="614"/>
        <end position="626"/>
    </location>
</feature>
<feature type="region of interest" description="Disordered" evidence="1">
    <location>
        <begin position="533"/>
        <end position="636"/>
    </location>
</feature>